<sequence>MPTPRSGHVDAPKLPRGTIAIQPPPDVVESQGPANIIMMIVPMFGSMGIMIFMAMSNTSNPRMLLLAGFMVVAMISMVGFTTYRQISQHRQKVNTQRREYLAYLAGLREDVRRGEQDQRAVANWQLPMAEALPMLVQQGERLWERDGGNPLSFSTKIGVSDQPLVLDLQEPELAPLADSDPVCLSAVTRFVSTYRMVDDLPVGISIGDYANIEITGNREAGRELARGMVMTLATLVNPDEFNVAIVRTDDIADEWDWVKWLPHARSTERDAIGPMRMIGGTVAEVTGLLPAGMLGRPAFRARSAGAALPQLLLIVDGVPLSPAERAKFAVEGVCVVELLEEWGRLESYSTLRLALTPRSDGTSQLEIATLSDGATVVTAAGMSRELALATARRLARHGVDEGGVAEVERPRRGGSDPTRTSDLLELLGLGDARDFDPRVDITRREGRARLNVPFGVSPEGVPVNLDIKENAQQGMGPHGLLIGATGSGKSEVLRTMVLAMAATHSPEQLNFVLVDFKGGATFAGMSELPHVSATITNLENELQLVDRMEEALHGEMVRRQELLRAAGNFANVGDYEAARRAGAHNSPPMPALFVIIDEFSELLTAKPGFIDTFVAIGRLGRSLEIHLLLSTQKLEESKLRGLESHLSYRVGLRTFSQQDSRAVLGTPDAFHLPAVPGVGFLKTAGDEMTQFRASYVAAPPKPRRSTAAATAPGAKPVAARILPFSARPVLSREPVAIDEPVVDDSPVVKAGDERWDGMTVADIMVTKLLPLEPRAHQVWLDPLEVPSTLDELYGDLTISREHGLHSPSGRAAGRLAVPIGVKDLPREQRREHHVIDLSGGGGHVAIYGASQTGKSTALRTLVLALALVNTPREAQFYILDFGGGTFAGFEGGAHIAGVAGRDRPDKVARMIAEITGIMQQREAYFRANGIDSMVTYRQGRVEGRFDDGYGEVFLVIDGWQNMKADIVDLDRTIMDLTGRALAVGVHLLVSSNRQADLRQAMQGAFGTIVELRLGEHRDSAINGKAAARVPEGKPGHGIAASEHQMLVGLPRIDGSGDATTVAAGVAHAWQSIAGAWSGESGPKLRLLPEMLPLAEVRALAPAAPVPLLGIDEARLAPVPFDLAADGHMYVFGDTQKGKTNTLRVIIDEVMRTKQPREAQFFLVDFRRSMLQEVPDVHLAGYYTTHEVATAAMKEIAGLLLQRIPGPEVTPQQLRDRSWWQGPEFYIVVDDYDLVHTSKGNPLAPIVELLPQWRDLGLHVIVARRSGGAGRALYDPLIRGLADVGAPALLLPGDPEEGAIVSRVKMQFGPAGRAQLVSRADGRRIVQIAHTEALPGDAPAG</sequence>
<evidence type="ECO:0000256" key="6">
    <source>
        <dbReference type="ARBA" id="ARBA00022840"/>
    </source>
</evidence>
<dbReference type="NCBIfam" id="TIGR03924">
    <property type="entry name" value="T7SS_EccC_a"/>
    <property type="match status" value="1"/>
</dbReference>
<feature type="domain" description="FtsK" evidence="12">
    <location>
        <begin position="830"/>
        <end position="1020"/>
    </location>
</feature>
<dbReference type="Pfam" id="PF01580">
    <property type="entry name" value="FtsK_SpoIIIE"/>
    <property type="match status" value="3"/>
</dbReference>
<keyword evidence="14" id="KW-1185">Reference proteome</keyword>
<keyword evidence="7 11" id="KW-1133">Transmembrane helix</keyword>
<feature type="transmembrane region" description="Helical" evidence="11">
    <location>
        <begin position="63"/>
        <end position="83"/>
    </location>
</feature>
<dbReference type="PROSITE" id="PS50901">
    <property type="entry name" value="FTSK"/>
    <property type="match status" value="3"/>
</dbReference>
<dbReference type="InterPro" id="IPR027417">
    <property type="entry name" value="P-loop_NTPase"/>
</dbReference>
<dbReference type="InterPro" id="IPR050206">
    <property type="entry name" value="FtsK/SpoIIIE/SftA"/>
</dbReference>
<evidence type="ECO:0000313" key="13">
    <source>
        <dbReference type="EMBL" id="RRJ85548.1"/>
    </source>
</evidence>
<feature type="binding site" evidence="9">
    <location>
        <begin position="483"/>
        <end position="490"/>
    </location>
    <ligand>
        <name>ATP</name>
        <dbReference type="ChEBI" id="CHEBI:30616"/>
    </ligand>
</feature>
<name>A0A3P3VU90_9MICO</name>
<reference evidence="13 14" key="1">
    <citation type="submission" date="2018-11" db="EMBL/GenBank/DDBJ databases">
        <title>YIM 102482-1 draft genome.</title>
        <authorList>
            <person name="Li G."/>
            <person name="Jiang Y."/>
        </authorList>
    </citation>
    <scope>NUCLEOTIDE SEQUENCE [LARGE SCALE GENOMIC DNA]</scope>
    <source>
        <strain evidence="13 14">YIM 102482-1</strain>
    </source>
</reference>
<keyword evidence="5 9" id="KW-0547">Nucleotide-binding</keyword>
<keyword evidence="3 11" id="KW-0812">Transmembrane</keyword>
<keyword evidence="2" id="KW-1003">Cell membrane</keyword>
<evidence type="ECO:0000256" key="10">
    <source>
        <dbReference type="SAM" id="MobiDB-lite"/>
    </source>
</evidence>
<accession>A0A3P3VU90</accession>
<dbReference type="Proteomes" id="UP000274391">
    <property type="component" value="Unassembled WGS sequence"/>
</dbReference>
<feature type="domain" description="FtsK" evidence="12">
    <location>
        <begin position="460"/>
        <end position="661"/>
    </location>
</feature>
<dbReference type="InterPro" id="IPR023836">
    <property type="entry name" value="EccCa-like_Actinobacteria"/>
</dbReference>
<evidence type="ECO:0000256" key="3">
    <source>
        <dbReference type="ARBA" id="ARBA00022692"/>
    </source>
</evidence>
<evidence type="ECO:0000256" key="7">
    <source>
        <dbReference type="ARBA" id="ARBA00022989"/>
    </source>
</evidence>
<dbReference type="PANTHER" id="PTHR22683:SF1">
    <property type="entry name" value="TYPE VII SECRETION SYSTEM PROTEIN ESSC"/>
    <property type="match status" value="1"/>
</dbReference>
<evidence type="ECO:0000256" key="4">
    <source>
        <dbReference type="ARBA" id="ARBA00022737"/>
    </source>
</evidence>
<dbReference type="GO" id="GO:0005886">
    <property type="term" value="C:plasma membrane"/>
    <property type="evidence" value="ECO:0007669"/>
    <property type="project" value="UniProtKB-SubCell"/>
</dbReference>
<dbReference type="GO" id="GO:0003677">
    <property type="term" value="F:DNA binding"/>
    <property type="evidence" value="ECO:0007669"/>
    <property type="project" value="InterPro"/>
</dbReference>
<dbReference type="SUPFAM" id="SSF52540">
    <property type="entry name" value="P-loop containing nucleoside triphosphate hydrolases"/>
    <property type="match status" value="3"/>
</dbReference>
<evidence type="ECO:0000256" key="2">
    <source>
        <dbReference type="ARBA" id="ARBA00022475"/>
    </source>
</evidence>
<evidence type="ECO:0000256" key="5">
    <source>
        <dbReference type="ARBA" id="ARBA00022741"/>
    </source>
</evidence>
<dbReference type="InterPro" id="IPR002543">
    <property type="entry name" value="FtsK_dom"/>
</dbReference>
<dbReference type="PANTHER" id="PTHR22683">
    <property type="entry name" value="SPORULATION PROTEIN RELATED"/>
    <property type="match status" value="1"/>
</dbReference>
<dbReference type="NCBIfam" id="TIGR03925">
    <property type="entry name" value="T7SS_EccC_b"/>
    <property type="match status" value="1"/>
</dbReference>
<keyword evidence="4" id="KW-0677">Repeat</keyword>
<evidence type="ECO:0000256" key="11">
    <source>
        <dbReference type="SAM" id="Phobius"/>
    </source>
</evidence>
<dbReference type="SMART" id="SM00382">
    <property type="entry name" value="AAA"/>
    <property type="match status" value="2"/>
</dbReference>
<dbReference type="RefSeq" id="WP_124974164.1">
    <property type="nucleotide sequence ID" value="NZ_RQVS01000028.1"/>
</dbReference>
<evidence type="ECO:0000256" key="9">
    <source>
        <dbReference type="PROSITE-ProRule" id="PRU00289"/>
    </source>
</evidence>
<feature type="binding site" evidence="9">
    <location>
        <begin position="848"/>
        <end position="855"/>
    </location>
    <ligand>
        <name>ATP</name>
        <dbReference type="ChEBI" id="CHEBI:30616"/>
    </ligand>
</feature>
<evidence type="ECO:0000256" key="8">
    <source>
        <dbReference type="ARBA" id="ARBA00023136"/>
    </source>
</evidence>
<gene>
    <name evidence="13" type="primary">eccCa</name>
    <name evidence="13" type="ORF">EG850_12980</name>
</gene>
<comment type="caution">
    <text evidence="13">The sequence shown here is derived from an EMBL/GenBank/DDBJ whole genome shotgun (WGS) entry which is preliminary data.</text>
</comment>
<dbReference type="Gene3D" id="3.40.50.300">
    <property type="entry name" value="P-loop containing nucleotide triphosphate hydrolases"/>
    <property type="match status" value="3"/>
</dbReference>
<dbReference type="InterPro" id="IPR023837">
    <property type="entry name" value="EccCb-like_Actinobacteria"/>
</dbReference>
<proteinExistence type="predicted"/>
<dbReference type="OrthoDB" id="9807790at2"/>
<dbReference type="GO" id="GO:0005524">
    <property type="term" value="F:ATP binding"/>
    <property type="evidence" value="ECO:0007669"/>
    <property type="project" value="UniProtKB-UniRule"/>
</dbReference>
<keyword evidence="6 9" id="KW-0067">ATP-binding</keyword>
<keyword evidence="8 11" id="KW-0472">Membrane</keyword>
<dbReference type="EMBL" id="RQVS01000028">
    <property type="protein sequence ID" value="RRJ85548.1"/>
    <property type="molecule type" value="Genomic_DNA"/>
</dbReference>
<feature type="binding site" evidence="9">
    <location>
        <begin position="1132"/>
        <end position="1139"/>
    </location>
    <ligand>
        <name>ATP</name>
        <dbReference type="ChEBI" id="CHEBI:30616"/>
    </ligand>
</feature>
<evidence type="ECO:0000259" key="12">
    <source>
        <dbReference type="PROSITE" id="PS50901"/>
    </source>
</evidence>
<comment type="subcellular location">
    <subcellularLocation>
        <location evidence="1">Cell membrane</location>
        <topology evidence="1">Multi-pass membrane protein</topology>
    </subcellularLocation>
</comment>
<evidence type="ECO:0000313" key="14">
    <source>
        <dbReference type="Proteomes" id="UP000274391"/>
    </source>
</evidence>
<dbReference type="InterPro" id="IPR003593">
    <property type="entry name" value="AAA+_ATPase"/>
</dbReference>
<protein>
    <submittedName>
        <fullName evidence="13">Type VII secretion protein EccCa</fullName>
    </submittedName>
</protein>
<evidence type="ECO:0000256" key="1">
    <source>
        <dbReference type="ARBA" id="ARBA00004651"/>
    </source>
</evidence>
<organism evidence="13 14">
    <name type="scientific">Gulosibacter macacae</name>
    <dbReference type="NCBI Taxonomy" id="2488791"/>
    <lineage>
        <taxon>Bacteria</taxon>
        <taxon>Bacillati</taxon>
        <taxon>Actinomycetota</taxon>
        <taxon>Actinomycetes</taxon>
        <taxon>Micrococcales</taxon>
        <taxon>Microbacteriaceae</taxon>
        <taxon>Gulosibacter</taxon>
    </lineage>
</organism>
<feature type="region of interest" description="Disordered" evidence="10">
    <location>
        <begin position="1"/>
        <end position="20"/>
    </location>
</feature>
<feature type="domain" description="FtsK" evidence="12">
    <location>
        <begin position="1115"/>
        <end position="1298"/>
    </location>
</feature>
<feature type="transmembrane region" description="Helical" evidence="11">
    <location>
        <begin position="36"/>
        <end position="56"/>
    </location>
</feature>